<evidence type="ECO:0000313" key="4">
    <source>
        <dbReference type="Proteomes" id="UP000007485"/>
    </source>
</evidence>
<gene>
    <name evidence="3" type="ordered locus">VMUT_1141</name>
</gene>
<evidence type="ECO:0000256" key="1">
    <source>
        <dbReference type="SAM" id="MobiDB-lite"/>
    </source>
</evidence>
<keyword evidence="2" id="KW-0812">Transmembrane</keyword>
<protein>
    <recommendedName>
        <fullName evidence="5">Transcriptional regulator</fullName>
    </recommendedName>
</protein>
<accession>F0QYA9</accession>
<keyword evidence="2" id="KW-1133">Transmembrane helix</keyword>
<keyword evidence="4" id="KW-1185">Reference proteome</keyword>
<sequence>MWSLMNRDKAVGIGLLVISIVIILAYIYLAFFTPYTTLVLQITDTLIIIVVFGILAWVGYALATTPPPKPIEEIEKEIEEELKKLEEETKQEQQKTQQQQQSQQ</sequence>
<name>F0QYA9_VULM7</name>
<feature type="region of interest" description="Disordered" evidence="1">
    <location>
        <begin position="82"/>
        <end position="104"/>
    </location>
</feature>
<dbReference type="Proteomes" id="UP000007485">
    <property type="component" value="Chromosome"/>
</dbReference>
<dbReference type="EMBL" id="CP002529">
    <property type="protein sequence ID" value="ADY01346.1"/>
    <property type="molecule type" value="Genomic_DNA"/>
</dbReference>
<dbReference type="eggNOG" id="arCOG04189">
    <property type="taxonomic scope" value="Archaea"/>
</dbReference>
<evidence type="ECO:0008006" key="5">
    <source>
        <dbReference type="Google" id="ProtNLM"/>
    </source>
</evidence>
<dbReference type="KEGG" id="vmo:VMUT_1141"/>
<proteinExistence type="predicted"/>
<evidence type="ECO:0000313" key="3">
    <source>
        <dbReference type="EMBL" id="ADY01346.1"/>
    </source>
</evidence>
<dbReference type="HOGENOM" id="CLU_182708_0_0_2"/>
<feature type="transmembrane region" description="Helical" evidence="2">
    <location>
        <begin position="38"/>
        <end position="63"/>
    </location>
</feature>
<reference evidence="3 4" key="1">
    <citation type="journal article" date="2011" name="J. Bacteriol.">
        <title>Complete genome sequence of 'Vulcanisaeta moutnovskia' strain 768-28, a novel member of the hyperthermophilic crenarchaeal genus vulcanisaeta.</title>
        <authorList>
            <person name="Gumerov V.M."/>
            <person name="Mardanov A.V."/>
            <person name="Beletsky A.V."/>
            <person name="Prokofeva M.I."/>
            <person name="Bonch-Osmolovskaya E.A."/>
            <person name="Ravin N.V."/>
            <person name="Skryabin K.G."/>
        </authorList>
    </citation>
    <scope>NUCLEOTIDE SEQUENCE [LARGE SCALE GENOMIC DNA]</scope>
    <source>
        <strain evidence="3 4">768-28</strain>
    </source>
</reference>
<organism evidence="3 4">
    <name type="scientific">Vulcanisaeta moutnovskia (strain 768-28)</name>
    <dbReference type="NCBI Taxonomy" id="985053"/>
    <lineage>
        <taxon>Archaea</taxon>
        <taxon>Thermoproteota</taxon>
        <taxon>Thermoprotei</taxon>
        <taxon>Thermoproteales</taxon>
        <taxon>Thermoproteaceae</taxon>
        <taxon>Vulcanisaeta</taxon>
    </lineage>
</organism>
<keyword evidence="2" id="KW-0472">Membrane</keyword>
<dbReference type="AlphaFoldDB" id="F0QYA9"/>
<feature type="transmembrane region" description="Helical" evidence="2">
    <location>
        <begin position="12"/>
        <end position="32"/>
    </location>
</feature>
<evidence type="ECO:0000256" key="2">
    <source>
        <dbReference type="SAM" id="Phobius"/>
    </source>
</evidence>
<feature type="compositionally biased region" description="Low complexity" evidence="1">
    <location>
        <begin position="94"/>
        <end position="104"/>
    </location>
</feature>
<feature type="compositionally biased region" description="Basic and acidic residues" evidence="1">
    <location>
        <begin position="82"/>
        <end position="93"/>
    </location>
</feature>